<name>A0ABS4CVH6_9BACI</name>
<evidence type="ECO:0000313" key="1">
    <source>
        <dbReference type="EMBL" id="MBP1081546.1"/>
    </source>
</evidence>
<reference evidence="1 2" key="1">
    <citation type="submission" date="2021-01" db="EMBL/GenBank/DDBJ databases">
        <title>Genomic Encyclopedia of Type Strains, Phase IV (KMG-IV): sequencing the most valuable type-strain genomes for metagenomic binning, comparative biology and taxonomic classification.</title>
        <authorList>
            <person name="Goeker M."/>
        </authorList>
    </citation>
    <scope>NUCLEOTIDE SEQUENCE [LARGE SCALE GENOMIC DNA]</scope>
    <source>
        <strain evidence="1 2">DSM 103394</strain>
    </source>
</reference>
<organism evidence="1 2">
    <name type="scientific">Bacillus capparidis</name>
    <dbReference type="NCBI Taxonomy" id="1840411"/>
    <lineage>
        <taxon>Bacteria</taxon>
        <taxon>Bacillati</taxon>
        <taxon>Bacillota</taxon>
        <taxon>Bacilli</taxon>
        <taxon>Bacillales</taxon>
        <taxon>Bacillaceae</taxon>
        <taxon>Bacillus</taxon>
    </lineage>
</organism>
<evidence type="ECO:0000313" key="2">
    <source>
        <dbReference type="Proteomes" id="UP000674416"/>
    </source>
</evidence>
<comment type="caution">
    <text evidence="1">The sequence shown here is derived from an EMBL/GenBank/DDBJ whole genome shotgun (WGS) entry which is preliminary data.</text>
</comment>
<dbReference type="Proteomes" id="UP000674416">
    <property type="component" value="Unassembled WGS sequence"/>
</dbReference>
<dbReference type="RefSeq" id="WP_312883798.1">
    <property type="nucleotide sequence ID" value="NZ_JAFDST010000002.1"/>
</dbReference>
<sequence length="41" mass="5021">MNEIPEEWLKKIVRKQDIDELIKKFYEFCTNKAIKEEYGSL</sequence>
<proteinExistence type="predicted"/>
<dbReference type="EMBL" id="JAFDST010000002">
    <property type="protein sequence ID" value="MBP1081546.1"/>
    <property type="molecule type" value="Genomic_DNA"/>
</dbReference>
<keyword evidence="2" id="KW-1185">Reference proteome</keyword>
<protein>
    <submittedName>
        <fullName evidence="1">2-hydroxy-3-keto-5-methylthiopentenyl-1-phosphate phosphatase</fullName>
    </submittedName>
</protein>
<accession>A0ABS4CVH6</accession>
<gene>
    <name evidence="1" type="ORF">JOC74_002039</name>
</gene>